<accession>F4S4C4</accession>
<dbReference type="AlphaFoldDB" id="F4S4C4"/>
<evidence type="ECO:0000313" key="1">
    <source>
        <dbReference type="EMBL" id="EGG00501.1"/>
    </source>
</evidence>
<keyword evidence="2" id="KW-1185">Reference proteome</keyword>
<dbReference type="GeneID" id="18930886"/>
<reference evidence="2" key="1">
    <citation type="journal article" date="2011" name="Proc. Natl. Acad. Sci. U.S.A.">
        <title>Obligate biotrophy features unraveled by the genomic analysis of rust fungi.</title>
        <authorList>
            <person name="Duplessis S."/>
            <person name="Cuomo C.A."/>
            <person name="Lin Y.-C."/>
            <person name="Aerts A."/>
            <person name="Tisserant E."/>
            <person name="Veneault-Fourrey C."/>
            <person name="Joly D.L."/>
            <person name="Hacquard S."/>
            <person name="Amselem J."/>
            <person name="Cantarel B.L."/>
            <person name="Chiu R."/>
            <person name="Coutinho P.M."/>
            <person name="Feau N."/>
            <person name="Field M."/>
            <person name="Frey P."/>
            <person name="Gelhaye E."/>
            <person name="Goldberg J."/>
            <person name="Grabherr M.G."/>
            <person name="Kodira C.D."/>
            <person name="Kohler A."/>
            <person name="Kuees U."/>
            <person name="Lindquist E.A."/>
            <person name="Lucas S.M."/>
            <person name="Mago R."/>
            <person name="Mauceli E."/>
            <person name="Morin E."/>
            <person name="Murat C."/>
            <person name="Pangilinan J.L."/>
            <person name="Park R."/>
            <person name="Pearson M."/>
            <person name="Quesneville H."/>
            <person name="Rouhier N."/>
            <person name="Sakthikumar S."/>
            <person name="Salamov A.A."/>
            <person name="Schmutz J."/>
            <person name="Selles B."/>
            <person name="Shapiro H."/>
            <person name="Tanguay P."/>
            <person name="Tuskan G.A."/>
            <person name="Henrissat B."/>
            <person name="Van de Peer Y."/>
            <person name="Rouze P."/>
            <person name="Ellis J.G."/>
            <person name="Dodds P.N."/>
            <person name="Schein J.E."/>
            <person name="Zhong S."/>
            <person name="Hamelin R.C."/>
            <person name="Grigoriev I.V."/>
            <person name="Szabo L.J."/>
            <person name="Martin F."/>
        </authorList>
    </citation>
    <scope>NUCLEOTIDE SEQUENCE [LARGE SCALE GENOMIC DNA]</scope>
    <source>
        <strain evidence="2">98AG31 / pathotype 3-4-7</strain>
    </source>
</reference>
<evidence type="ECO:0000313" key="2">
    <source>
        <dbReference type="Proteomes" id="UP000001072"/>
    </source>
</evidence>
<dbReference type="HOGENOM" id="CLU_097631_0_0_1"/>
<dbReference type="KEGG" id="mlr:MELLADRAFT_67722"/>
<dbReference type="EMBL" id="GL883146">
    <property type="protein sequence ID" value="EGG00501.1"/>
    <property type="molecule type" value="Genomic_DNA"/>
</dbReference>
<dbReference type="RefSeq" id="XP_007416148.1">
    <property type="nucleotide sequence ID" value="XM_007416086.1"/>
</dbReference>
<dbReference type="VEuPathDB" id="FungiDB:MELLADRAFT_67722"/>
<sequence>MRDTRFNAIMTAIVPTVAHARGLTRGYMAYYTTEAQLFLKERPHPHATESLQAIGCTMESDILTRGKMYQLSGPFGQHPISGQAMIKHNRYTQCKVGTHTPDPNNLAGKASISALGKVLDMQFDDVNQPLGGWNLDVVAEHEFADTATTPGQSHVYKFEMIYRFGVYTPLINEWHQIENASEILFHGTLHSKDPLTGRFIVHHLFIKPDIAHLKLSA</sequence>
<name>F4S4C4_MELLP</name>
<gene>
    <name evidence="1" type="ORF">MELLADRAFT_67722</name>
</gene>
<proteinExistence type="predicted"/>
<dbReference type="InParanoid" id="F4S4C4"/>
<protein>
    <submittedName>
        <fullName evidence="1">Uncharacterized protein</fullName>
    </submittedName>
</protein>
<dbReference type="Proteomes" id="UP000001072">
    <property type="component" value="Unassembled WGS sequence"/>
</dbReference>
<organism evidence="2">
    <name type="scientific">Melampsora larici-populina (strain 98AG31 / pathotype 3-4-7)</name>
    <name type="common">Poplar leaf rust fungus</name>
    <dbReference type="NCBI Taxonomy" id="747676"/>
    <lineage>
        <taxon>Eukaryota</taxon>
        <taxon>Fungi</taxon>
        <taxon>Dikarya</taxon>
        <taxon>Basidiomycota</taxon>
        <taxon>Pucciniomycotina</taxon>
        <taxon>Pucciniomycetes</taxon>
        <taxon>Pucciniales</taxon>
        <taxon>Melampsoraceae</taxon>
        <taxon>Melampsora</taxon>
    </lineage>
</organism>